<evidence type="ECO:0000313" key="2">
    <source>
        <dbReference type="Proteomes" id="UP000300142"/>
    </source>
</evidence>
<accession>A0A480A476</accession>
<reference evidence="2" key="1">
    <citation type="submission" date="2019-02" db="EMBL/GenBank/DDBJ databases">
        <title>Draft genome sequence of Sphaerospermopsis reniformis NIES-1949.</title>
        <authorList>
            <person name="Yamaguchi H."/>
            <person name="Suzuki S."/>
            <person name="Kawachi M."/>
        </authorList>
    </citation>
    <scope>NUCLEOTIDE SEQUENCE [LARGE SCALE GENOMIC DNA]</scope>
    <source>
        <strain evidence="2">NIES-1949</strain>
    </source>
</reference>
<sequence length="131" mass="15343">MRSSEEYRRNILQDLAQGNVESLDNPNAMTTDEYETFDDFAQRTTKDQRRHLFNQSLHPERIPPSQMDPELQKAISQIKPNERDDVARAFFKQLKEKNRALQRTSYHRIHQLHLTCGRGASRCCVLLGTRS</sequence>
<comment type="caution">
    <text evidence="1">The sequence shown here is derived from an EMBL/GenBank/DDBJ whole genome shotgun (WGS) entry which is preliminary data.</text>
</comment>
<keyword evidence="2" id="KW-1185">Reference proteome</keyword>
<protein>
    <submittedName>
        <fullName evidence="1">Uncharacterized protein</fullName>
    </submittedName>
</protein>
<evidence type="ECO:0000313" key="1">
    <source>
        <dbReference type="EMBL" id="GCL39775.1"/>
    </source>
</evidence>
<dbReference type="EMBL" id="BJCE01000317">
    <property type="protein sequence ID" value="GCL39775.1"/>
    <property type="molecule type" value="Genomic_DNA"/>
</dbReference>
<name>A0A480A476_9CYAN</name>
<proteinExistence type="predicted"/>
<dbReference type="Proteomes" id="UP000300142">
    <property type="component" value="Unassembled WGS sequence"/>
</dbReference>
<dbReference type="AlphaFoldDB" id="A0A480A476"/>
<gene>
    <name evidence="1" type="ORF">SR1949_49050</name>
</gene>
<organism evidence="1 2">
    <name type="scientific">Sphaerospermopsis reniformis</name>
    <dbReference type="NCBI Taxonomy" id="531300"/>
    <lineage>
        <taxon>Bacteria</taxon>
        <taxon>Bacillati</taxon>
        <taxon>Cyanobacteriota</taxon>
        <taxon>Cyanophyceae</taxon>
        <taxon>Nostocales</taxon>
        <taxon>Aphanizomenonaceae</taxon>
        <taxon>Sphaerospermopsis</taxon>
    </lineage>
</organism>